<evidence type="ECO:0000313" key="12">
    <source>
        <dbReference type="EMBL" id="KZP30850.1"/>
    </source>
</evidence>
<dbReference type="PANTHER" id="PTHR42776">
    <property type="entry name" value="SERINE PEPTIDASE S9 FAMILY MEMBER"/>
    <property type="match status" value="1"/>
</dbReference>
<dbReference type="GO" id="GO:0006508">
    <property type="term" value="P:proteolysis"/>
    <property type="evidence" value="ECO:0007669"/>
    <property type="project" value="InterPro"/>
</dbReference>
<dbReference type="InterPro" id="IPR001375">
    <property type="entry name" value="Peptidase_S9_cat"/>
</dbReference>
<evidence type="ECO:0000256" key="9">
    <source>
        <dbReference type="ARBA" id="ARBA00032829"/>
    </source>
</evidence>
<evidence type="ECO:0000256" key="2">
    <source>
        <dbReference type="ARBA" id="ARBA00004496"/>
    </source>
</evidence>
<keyword evidence="13" id="KW-1185">Reference proteome</keyword>
<sequence>MQEASDIQASAVSPSGNLKAVLRQTTEDKPKRYVEIWAGDLLRVSKDVTSMHGSFCAEEALLSLSFSSSEDTLLYSAEANDPASNDAASKDIDQYERFRYTPALGEGFPGKKRPSLYLLRWPLSANNDTRVTNESITLTPLAISSEQTVMLIAQAVIVDNNRLFARGYEYMSSGRLLGVKGCYNRPAAIWEFRLPEAATNTAQELSVGRRLTPEDRSARSPHLSPDGSCLVWISNAVGGAHSSCATLHCMDIRSGEQRVLVDTIWTPRDSDGFPGLYEPVLPSKTFVSLGKGPYVVTSSYWRSRTTLLLISVDGGEVKELTPLDADLFSWTILSTDSKNRIVCARSSPSVPHEVVLGEIDNDLCVSWQLLVKPTLTLEVQKQLSKVEASIVLIPNQSPTEVVLIRTKSAPASTPCVSMPHGGPHATHPTAFSAASVAMALAGYTCSLVNYTGSLGFGETYIRKLLGQCGTLDVQDCIASVNHLIGENISERGHGKQFVSGGSHGGFLSAHLIGQYPDTFTAACIRNPVISCGEISTTDIPEWYFFEFGLPYDSQTIMTPEIYATLFAASPIAHIDKVKAKVLLHMGLVDLRVAPTNAMGYYHALKGRGKVVEMLAFPKDSHPLDGVETARICWESSRDWFDLAQE</sequence>
<evidence type="ECO:0000256" key="8">
    <source>
        <dbReference type="ARBA" id="ARBA00022801"/>
    </source>
</evidence>
<evidence type="ECO:0000256" key="7">
    <source>
        <dbReference type="ARBA" id="ARBA00022490"/>
    </source>
</evidence>
<keyword evidence="7" id="KW-0963">Cytoplasm</keyword>
<evidence type="ECO:0000313" key="13">
    <source>
        <dbReference type="Proteomes" id="UP000076532"/>
    </source>
</evidence>
<evidence type="ECO:0000256" key="1">
    <source>
        <dbReference type="ARBA" id="ARBA00000721"/>
    </source>
</evidence>
<keyword evidence="8" id="KW-0378">Hydrolase</keyword>
<evidence type="ECO:0000256" key="3">
    <source>
        <dbReference type="ARBA" id="ARBA00010040"/>
    </source>
</evidence>
<feature type="domain" description="Peptidase S9 prolyl oligopeptidase catalytic" evidence="10">
    <location>
        <begin position="431"/>
        <end position="630"/>
    </location>
</feature>
<comment type="subcellular location">
    <subcellularLocation>
        <location evidence="2">Cytoplasm</location>
    </subcellularLocation>
</comment>
<dbReference type="GO" id="GO:0005737">
    <property type="term" value="C:cytoplasm"/>
    <property type="evidence" value="ECO:0007669"/>
    <property type="project" value="UniProtKB-SubCell"/>
</dbReference>
<dbReference type="Gene3D" id="3.40.50.1820">
    <property type="entry name" value="alpha/beta hydrolase"/>
    <property type="match status" value="1"/>
</dbReference>
<evidence type="ECO:0000259" key="11">
    <source>
        <dbReference type="Pfam" id="PF19283"/>
    </source>
</evidence>
<dbReference type="InterPro" id="IPR029058">
    <property type="entry name" value="AB_hydrolase_fold"/>
</dbReference>
<dbReference type="SUPFAM" id="SSF53474">
    <property type="entry name" value="alpha/beta-Hydrolases"/>
    <property type="match status" value="1"/>
</dbReference>
<dbReference type="Gene3D" id="2.120.10.30">
    <property type="entry name" value="TolB, C-terminal domain"/>
    <property type="match status" value="1"/>
</dbReference>
<proteinExistence type="inferred from homology"/>
<dbReference type="OrthoDB" id="43744at2759"/>
<evidence type="ECO:0000256" key="5">
    <source>
        <dbReference type="ARBA" id="ARBA00012917"/>
    </source>
</evidence>
<dbReference type="Proteomes" id="UP000076532">
    <property type="component" value="Unassembled WGS sequence"/>
</dbReference>
<feature type="domain" description="Acylamino-acid-releasing enzyme N-terminal" evidence="11">
    <location>
        <begin position="4"/>
        <end position="361"/>
    </location>
</feature>
<evidence type="ECO:0000256" key="6">
    <source>
        <dbReference type="ARBA" id="ARBA00018421"/>
    </source>
</evidence>
<dbReference type="Pfam" id="PF19283">
    <property type="entry name" value="APEH_N"/>
    <property type="match status" value="1"/>
</dbReference>
<evidence type="ECO:0000256" key="4">
    <source>
        <dbReference type="ARBA" id="ARBA00011881"/>
    </source>
</evidence>
<accession>A0A166TPZ1</accession>
<gene>
    <name evidence="12" type="ORF">FIBSPDRAFT_850286</name>
</gene>
<dbReference type="GO" id="GO:0004252">
    <property type="term" value="F:serine-type endopeptidase activity"/>
    <property type="evidence" value="ECO:0007669"/>
    <property type="project" value="TreeGrafter"/>
</dbReference>
<dbReference type="EC" id="3.4.19.1" evidence="5"/>
<protein>
    <recommendedName>
        <fullName evidence="6">Acylamino-acid-releasing enzyme</fullName>
        <ecNumber evidence="5">3.4.19.1</ecNumber>
    </recommendedName>
    <alternativeName>
        <fullName evidence="9">Dipeptidyl-peptidase V</fullName>
    </alternativeName>
</protein>
<dbReference type="EMBL" id="KV417492">
    <property type="protein sequence ID" value="KZP30850.1"/>
    <property type="molecule type" value="Genomic_DNA"/>
</dbReference>
<dbReference type="InterPro" id="IPR011042">
    <property type="entry name" value="6-blade_b-propeller_TolB-like"/>
</dbReference>
<comment type="similarity">
    <text evidence="3">Belongs to the peptidase S9C family.</text>
</comment>
<dbReference type="Pfam" id="PF00326">
    <property type="entry name" value="Peptidase_S9"/>
    <property type="match status" value="1"/>
</dbReference>
<dbReference type="InterPro" id="IPR045550">
    <property type="entry name" value="AARE_N"/>
</dbReference>
<dbReference type="AlphaFoldDB" id="A0A166TPZ1"/>
<reference evidence="12 13" key="1">
    <citation type="journal article" date="2016" name="Mol. Biol. Evol.">
        <title>Comparative Genomics of Early-Diverging Mushroom-Forming Fungi Provides Insights into the Origins of Lignocellulose Decay Capabilities.</title>
        <authorList>
            <person name="Nagy L.G."/>
            <person name="Riley R."/>
            <person name="Tritt A."/>
            <person name="Adam C."/>
            <person name="Daum C."/>
            <person name="Floudas D."/>
            <person name="Sun H."/>
            <person name="Yadav J.S."/>
            <person name="Pangilinan J."/>
            <person name="Larsson K.H."/>
            <person name="Matsuura K."/>
            <person name="Barry K."/>
            <person name="Labutti K."/>
            <person name="Kuo R."/>
            <person name="Ohm R.A."/>
            <person name="Bhattacharya S.S."/>
            <person name="Shirouzu T."/>
            <person name="Yoshinaga Y."/>
            <person name="Martin F.M."/>
            <person name="Grigoriev I.V."/>
            <person name="Hibbett D.S."/>
        </authorList>
    </citation>
    <scope>NUCLEOTIDE SEQUENCE [LARGE SCALE GENOMIC DNA]</scope>
    <source>
        <strain evidence="12 13">CBS 109695</strain>
    </source>
</reference>
<comment type="catalytic activity">
    <reaction evidence="1">
        <text>Cleavage of an N-acetyl or N-formyl amino acid from the N-terminus of a polypeptide.</text>
        <dbReference type="EC" id="3.4.19.1"/>
    </reaction>
</comment>
<name>A0A166TPZ1_9AGAM</name>
<dbReference type="PANTHER" id="PTHR42776:SF4">
    <property type="entry name" value="ACYLAMINO-ACID-RELEASING ENZYME"/>
    <property type="match status" value="1"/>
</dbReference>
<dbReference type="GO" id="GO:0008242">
    <property type="term" value="F:omega peptidase activity"/>
    <property type="evidence" value="ECO:0007669"/>
    <property type="project" value="UniProtKB-EC"/>
</dbReference>
<dbReference type="SUPFAM" id="SSF82171">
    <property type="entry name" value="DPP6 N-terminal domain-like"/>
    <property type="match status" value="1"/>
</dbReference>
<comment type="subunit">
    <text evidence="4">Homotetramer.</text>
</comment>
<organism evidence="12 13">
    <name type="scientific">Athelia psychrophila</name>
    <dbReference type="NCBI Taxonomy" id="1759441"/>
    <lineage>
        <taxon>Eukaryota</taxon>
        <taxon>Fungi</taxon>
        <taxon>Dikarya</taxon>
        <taxon>Basidiomycota</taxon>
        <taxon>Agaricomycotina</taxon>
        <taxon>Agaricomycetes</taxon>
        <taxon>Agaricomycetidae</taxon>
        <taxon>Atheliales</taxon>
        <taxon>Atheliaceae</taxon>
        <taxon>Athelia</taxon>
    </lineage>
</organism>
<evidence type="ECO:0000259" key="10">
    <source>
        <dbReference type="Pfam" id="PF00326"/>
    </source>
</evidence>
<dbReference type="STRING" id="436010.A0A166TPZ1"/>